<evidence type="ECO:0000313" key="3">
    <source>
        <dbReference type="Proteomes" id="UP000501690"/>
    </source>
</evidence>
<dbReference type="Proteomes" id="UP000501690">
    <property type="component" value="Linkage Group LG6"/>
</dbReference>
<proteinExistence type="predicted"/>
<sequence length="96" mass="10815">MFFIRSFVGTTPTIMRSFVNSNASLFVSTLPLPPMLNAQRSRSRRCSKLTFENVVVRLLCGSLPEGEEDSGHWTRKVLGDSDSTTTSRCRCWVARN</sequence>
<name>A0A4D6MCU7_VIGUN</name>
<protein>
    <submittedName>
        <fullName evidence="2">Uncharacterized protein</fullName>
    </submittedName>
</protein>
<reference evidence="2 3" key="1">
    <citation type="submission" date="2019-04" db="EMBL/GenBank/DDBJ databases">
        <title>An improved genome assembly and genetic linkage map for asparagus bean, Vigna unguiculata ssp. sesquipedialis.</title>
        <authorList>
            <person name="Xia Q."/>
            <person name="Zhang R."/>
            <person name="Dong Y."/>
        </authorList>
    </citation>
    <scope>NUCLEOTIDE SEQUENCE [LARGE SCALE GENOMIC DNA]</scope>
    <source>
        <tissue evidence="2">Leaf</tissue>
    </source>
</reference>
<evidence type="ECO:0000313" key="1">
    <source>
        <dbReference type="EMBL" id="QCD94249.1"/>
    </source>
</evidence>
<evidence type="ECO:0000313" key="2">
    <source>
        <dbReference type="EMBL" id="QCD98600.1"/>
    </source>
</evidence>
<dbReference type="EMBL" id="CP039349">
    <property type="protein sequence ID" value="QCD94249.1"/>
    <property type="molecule type" value="Genomic_DNA"/>
</dbReference>
<dbReference type="AlphaFoldDB" id="A0A4D6MCU7"/>
<gene>
    <name evidence="1" type="ORF">DEO72_LG5g2332</name>
    <name evidence="2" type="ORF">DEO72_LG6g3322</name>
</gene>
<accession>A0A4D6MCU7</accession>
<dbReference type="Proteomes" id="UP000501690">
    <property type="component" value="Linkage Group LG5"/>
</dbReference>
<keyword evidence="3" id="KW-1185">Reference proteome</keyword>
<organism evidence="2 3">
    <name type="scientific">Vigna unguiculata</name>
    <name type="common">Cowpea</name>
    <dbReference type="NCBI Taxonomy" id="3917"/>
    <lineage>
        <taxon>Eukaryota</taxon>
        <taxon>Viridiplantae</taxon>
        <taxon>Streptophyta</taxon>
        <taxon>Embryophyta</taxon>
        <taxon>Tracheophyta</taxon>
        <taxon>Spermatophyta</taxon>
        <taxon>Magnoliopsida</taxon>
        <taxon>eudicotyledons</taxon>
        <taxon>Gunneridae</taxon>
        <taxon>Pentapetalae</taxon>
        <taxon>rosids</taxon>
        <taxon>fabids</taxon>
        <taxon>Fabales</taxon>
        <taxon>Fabaceae</taxon>
        <taxon>Papilionoideae</taxon>
        <taxon>50 kb inversion clade</taxon>
        <taxon>NPAAA clade</taxon>
        <taxon>indigoferoid/millettioid clade</taxon>
        <taxon>Phaseoleae</taxon>
        <taxon>Vigna</taxon>
    </lineage>
</organism>
<dbReference type="EMBL" id="CP039350">
    <property type="protein sequence ID" value="QCD98600.1"/>
    <property type="molecule type" value="Genomic_DNA"/>
</dbReference>